<evidence type="ECO:0000256" key="1">
    <source>
        <dbReference type="SAM" id="Phobius"/>
    </source>
</evidence>
<keyword evidence="1" id="KW-0812">Transmembrane</keyword>
<name>A0ABR4IYI3_9EURO</name>
<protein>
    <submittedName>
        <fullName evidence="2">Uncharacterized protein</fullName>
    </submittedName>
</protein>
<reference evidence="2 3" key="1">
    <citation type="submission" date="2024-07" db="EMBL/GenBank/DDBJ databases">
        <title>Section-level genome sequencing and comparative genomics of Aspergillus sections Usti and Cavernicolus.</title>
        <authorList>
            <consortium name="Lawrence Berkeley National Laboratory"/>
            <person name="Nybo J.L."/>
            <person name="Vesth T.C."/>
            <person name="Theobald S."/>
            <person name="Frisvad J.C."/>
            <person name="Larsen T.O."/>
            <person name="Kjaerboelling I."/>
            <person name="Rothschild-Mancinelli K."/>
            <person name="Lyhne E.K."/>
            <person name="Kogle M.E."/>
            <person name="Barry K."/>
            <person name="Clum A."/>
            <person name="Na H."/>
            <person name="Ledsgaard L."/>
            <person name="Lin J."/>
            <person name="Lipzen A."/>
            <person name="Kuo A."/>
            <person name="Riley R."/>
            <person name="Mondo S."/>
            <person name="LaButti K."/>
            <person name="Haridas S."/>
            <person name="Pangalinan J."/>
            <person name="Salamov A.A."/>
            <person name="Simmons B.A."/>
            <person name="Magnuson J.K."/>
            <person name="Chen J."/>
            <person name="Drula E."/>
            <person name="Henrissat B."/>
            <person name="Wiebenga A."/>
            <person name="Lubbers R.J."/>
            <person name="Gomes A.C."/>
            <person name="Makela M.R."/>
            <person name="Stajich J."/>
            <person name="Grigoriev I.V."/>
            <person name="Mortensen U.H."/>
            <person name="De vries R.P."/>
            <person name="Baker S.E."/>
            <person name="Andersen M.R."/>
        </authorList>
    </citation>
    <scope>NUCLEOTIDE SEQUENCE [LARGE SCALE GENOMIC DNA]</scope>
    <source>
        <strain evidence="2 3">CBS 600.67</strain>
    </source>
</reference>
<keyword evidence="1" id="KW-1133">Transmembrane helix</keyword>
<proteinExistence type="predicted"/>
<gene>
    <name evidence="2" type="ORF">BDW59DRAFT_93111</name>
</gene>
<dbReference type="Proteomes" id="UP001610335">
    <property type="component" value="Unassembled WGS sequence"/>
</dbReference>
<organism evidence="2 3">
    <name type="scientific">Aspergillus cavernicola</name>
    <dbReference type="NCBI Taxonomy" id="176166"/>
    <lineage>
        <taxon>Eukaryota</taxon>
        <taxon>Fungi</taxon>
        <taxon>Dikarya</taxon>
        <taxon>Ascomycota</taxon>
        <taxon>Pezizomycotina</taxon>
        <taxon>Eurotiomycetes</taxon>
        <taxon>Eurotiomycetidae</taxon>
        <taxon>Eurotiales</taxon>
        <taxon>Aspergillaceae</taxon>
        <taxon>Aspergillus</taxon>
        <taxon>Aspergillus subgen. Nidulantes</taxon>
    </lineage>
</organism>
<sequence>MDMVAVRMAYVVNTAYSMGNQKVRVYFIHPFYCSLLCMVSVMKAIFTCLVLHPCSPSMNF</sequence>
<evidence type="ECO:0000313" key="3">
    <source>
        <dbReference type="Proteomes" id="UP001610335"/>
    </source>
</evidence>
<feature type="transmembrane region" description="Helical" evidence="1">
    <location>
        <begin position="26"/>
        <end position="51"/>
    </location>
</feature>
<comment type="caution">
    <text evidence="2">The sequence shown here is derived from an EMBL/GenBank/DDBJ whole genome shotgun (WGS) entry which is preliminary data.</text>
</comment>
<accession>A0ABR4IYI3</accession>
<keyword evidence="3" id="KW-1185">Reference proteome</keyword>
<evidence type="ECO:0000313" key="2">
    <source>
        <dbReference type="EMBL" id="KAL2832836.1"/>
    </source>
</evidence>
<keyword evidence="1" id="KW-0472">Membrane</keyword>
<dbReference type="EMBL" id="JBFXLS010000005">
    <property type="protein sequence ID" value="KAL2832836.1"/>
    <property type="molecule type" value="Genomic_DNA"/>
</dbReference>